<dbReference type="SMART" id="SM00812">
    <property type="entry name" value="Alpha_L_fucos"/>
    <property type="match status" value="1"/>
</dbReference>
<dbReference type="PANTHER" id="PTHR10030">
    <property type="entry name" value="ALPHA-L-FUCOSIDASE"/>
    <property type="match status" value="1"/>
</dbReference>
<dbReference type="InterPro" id="IPR013780">
    <property type="entry name" value="Glyco_hydro_b"/>
</dbReference>
<evidence type="ECO:0000256" key="2">
    <source>
        <dbReference type="ARBA" id="ARBA00007951"/>
    </source>
</evidence>
<dbReference type="SUPFAM" id="SSF51445">
    <property type="entry name" value="(Trans)glycosidases"/>
    <property type="match status" value="1"/>
</dbReference>
<dbReference type="InterPro" id="IPR000933">
    <property type="entry name" value="Glyco_hydro_29"/>
</dbReference>
<proteinExistence type="inferred from homology"/>
<organism evidence="9 10">
    <name type="scientific">Flammeovirga aprica JL-4</name>
    <dbReference type="NCBI Taxonomy" id="694437"/>
    <lineage>
        <taxon>Bacteria</taxon>
        <taxon>Pseudomonadati</taxon>
        <taxon>Bacteroidota</taxon>
        <taxon>Cytophagia</taxon>
        <taxon>Cytophagales</taxon>
        <taxon>Flammeovirgaceae</taxon>
        <taxon>Flammeovirga</taxon>
    </lineage>
</organism>
<dbReference type="Gene3D" id="2.60.40.1180">
    <property type="entry name" value="Golgi alpha-mannosidase II"/>
    <property type="match status" value="1"/>
</dbReference>
<evidence type="ECO:0000256" key="1">
    <source>
        <dbReference type="ARBA" id="ARBA00004071"/>
    </source>
</evidence>
<dbReference type="Pfam" id="PF01120">
    <property type="entry name" value="Alpha_L_fucos"/>
    <property type="match status" value="1"/>
</dbReference>
<evidence type="ECO:0000259" key="7">
    <source>
        <dbReference type="Pfam" id="PF01120"/>
    </source>
</evidence>
<sequence>MIKKYITGALLGILMAGCATTEKAKQTEEIKYEADWESLGQYQVPEWWKNSKFGIYFHWGPYSVPAYETEWYSHHMYNEGSKIRKHHEEKYGSLDKFGYKDFIPMFTGEHFDADEWAKLFKEAGAQFAGPVAEHADGFAMWDSELTHWDAKEMGPKRDIVGEMAKAVKKYDMKFIATYHRHWMYAWYPTWDKSTDAGNPEYEGLYGPYTPKGTFTMADVKSDPLPDKKFNDEWLARLDELMEKYQPDIIWFDNRMDIIDEKHRKQFLANYYNNAQKWGKEVVCTYKFEDMEKGTAVLDLERSRMKDKQPFVWLTDDSVDWKAWCDIDDPKYKSTNRLIDFLVDVVSKNGAVLLNIPPKANGEIPEGVVTRLKEMGQWLSMNGEAIYDTRPWVIYGEGPQEIKEGHLSEHKNKEAVAEDIRFTTNGNNLYAIALDWPKDGKLNIKSLGTDKTYLKNKIKSLQLLGSNKELKWSLKGDGLAIELPKDKPCDHAFVFKMVLDKNVM</sequence>
<comment type="function">
    <text evidence="1">Alpha-L-fucosidase is responsible for hydrolyzing the alpha-1,6-linked fucose joined to the reducing-end N-acetylglucosamine of the carbohydrate moieties of glycoproteins.</text>
</comment>
<comment type="caution">
    <text evidence="9">The sequence shown here is derived from an EMBL/GenBank/DDBJ whole genome shotgun (WGS) entry which is preliminary data.</text>
</comment>
<dbReference type="PROSITE" id="PS51257">
    <property type="entry name" value="PROKAR_LIPOPROTEIN"/>
    <property type="match status" value="1"/>
</dbReference>
<dbReference type="GO" id="GO:0016139">
    <property type="term" value="P:glycoside catabolic process"/>
    <property type="evidence" value="ECO:0007669"/>
    <property type="project" value="TreeGrafter"/>
</dbReference>
<dbReference type="InterPro" id="IPR031919">
    <property type="entry name" value="Fucosidase_C"/>
</dbReference>
<dbReference type="PIRSF" id="PIRSF001092">
    <property type="entry name" value="Alpha-L-fucosidase"/>
    <property type="match status" value="1"/>
</dbReference>
<keyword evidence="5" id="KW-0378">Hydrolase</keyword>
<evidence type="ECO:0000259" key="8">
    <source>
        <dbReference type="Pfam" id="PF16757"/>
    </source>
</evidence>
<dbReference type="Gene3D" id="3.20.20.80">
    <property type="entry name" value="Glycosidases"/>
    <property type="match status" value="1"/>
</dbReference>
<dbReference type="EMBL" id="JABANE010000004">
    <property type="protein sequence ID" value="NME66761.1"/>
    <property type="molecule type" value="Genomic_DNA"/>
</dbReference>
<dbReference type="InterPro" id="IPR017853">
    <property type="entry name" value="GH"/>
</dbReference>
<evidence type="ECO:0000256" key="6">
    <source>
        <dbReference type="ARBA" id="ARBA00023295"/>
    </source>
</evidence>
<keyword evidence="6" id="KW-0326">Glycosidase</keyword>
<evidence type="ECO:0000256" key="5">
    <source>
        <dbReference type="ARBA" id="ARBA00022801"/>
    </source>
</evidence>
<dbReference type="EC" id="3.2.1.51" evidence="3"/>
<reference evidence="9 10" key="1">
    <citation type="submission" date="2020-04" db="EMBL/GenBank/DDBJ databases">
        <title>Flammeovirga sp. SR4, a novel species isolated from seawater.</title>
        <authorList>
            <person name="Wang X."/>
        </authorList>
    </citation>
    <scope>NUCLEOTIDE SEQUENCE [LARGE SCALE GENOMIC DNA]</scope>
    <source>
        <strain evidence="9 10">ATCC 23126</strain>
    </source>
</reference>
<accession>A0A7X9NZF1</accession>
<evidence type="ECO:0000313" key="10">
    <source>
        <dbReference type="Proteomes" id="UP000576082"/>
    </source>
</evidence>
<dbReference type="GO" id="GO:0006004">
    <property type="term" value="P:fucose metabolic process"/>
    <property type="evidence" value="ECO:0007669"/>
    <property type="project" value="InterPro"/>
</dbReference>
<evidence type="ECO:0000256" key="4">
    <source>
        <dbReference type="ARBA" id="ARBA00022729"/>
    </source>
</evidence>
<dbReference type="Proteomes" id="UP000576082">
    <property type="component" value="Unassembled WGS sequence"/>
</dbReference>
<dbReference type="PANTHER" id="PTHR10030:SF37">
    <property type="entry name" value="ALPHA-L-FUCOSIDASE-RELATED"/>
    <property type="match status" value="1"/>
</dbReference>
<dbReference type="GO" id="GO:0004560">
    <property type="term" value="F:alpha-L-fucosidase activity"/>
    <property type="evidence" value="ECO:0007669"/>
    <property type="project" value="InterPro"/>
</dbReference>
<comment type="similarity">
    <text evidence="2">Belongs to the glycosyl hydrolase 29 family.</text>
</comment>
<dbReference type="InterPro" id="IPR057739">
    <property type="entry name" value="Glyco_hydro_29_N"/>
</dbReference>
<dbReference type="RefSeq" id="WP_169654556.1">
    <property type="nucleotide sequence ID" value="NZ_JABANE010000004.1"/>
</dbReference>
<feature type="domain" description="Glycoside hydrolase family 29 N-terminal" evidence="7">
    <location>
        <begin position="22"/>
        <end position="383"/>
    </location>
</feature>
<dbReference type="GO" id="GO:0005764">
    <property type="term" value="C:lysosome"/>
    <property type="evidence" value="ECO:0007669"/>
    <property type="project" value="TreeGrafter"/>
</dbReference>
<name>A0A7X9NZF1_9BACT</name>
<keyword evidence="10" id="KW-1185">Reference proteome</keyword>
<dbReference type="AlphaFoldDB" id="A0A7X9NZF1"/>
<protein>
    <recommendedName>
        <fullName evidence="3">alpha-L-fucosidase</fullName>
        <ecNumber evidence="3">3.2.1.51</ecNumber>
    </recommendedName>
</protein>
<dbReference type="PRINTS" id="PR00741">
    <property type="entry name" value="GLHYDRLASE29"/>
</dbReference>
<evidence type="ECO:0000313" key="9">
    <source>
        <dbReference type="EMBL" id="NME66761.1"/>
    </source>
</evidence>
<gene>
    <name evidence="9" type="ORF">HHU12_02175</name>
</gene>
<keyword evidence="4" id="KW-0732">Signal</keyword>
<feature type="domain" description="Alpha-L-fucosidase C-terminal" evidence="8">
    <location>
        <begin position="412"/>
        <end position="496"/>
    </location>
</feature>
<dbReference type="Pfam" id="PF16757">
    <property type="entry name" value="Fucosidase_C"/>
    <property type="match status" value="1"/>
</dbReference>
<dbReference type="InterPro" id="IPR016286">
    <property type="entry name" value="FUC_metazoa-typ"/>
</dbReference>
<evidence type="ECO:0000256" key="3">
    <source>
        <dbReference type="ARBA" id="ARBA00012662"/>
    </source>
</evidence>